<evidence type="ECO:0000313" key="3">
    <source>
        <dbReference type="EMBL" id="OGE33428.1"/>
    </source>
</evidence>
<feature type="transmembrane region" description="Helical" evidence="2">
    <location>
        <begin position="13"/>
        <end position="34"/>
    </location>
</feature>
<dbReference type="Proteomes" id="UP000177258">
    <property type="component" value="Unassembled WGS sequence"/>
</dbReference>
<comment type="caution">
    <text evidence="3">The sequence shown here is derived from an EMBL/GenBank/DDBJ whole genome shotgun (WGS) entry which is preliminary data.</text>
</comment>
<proteinExistence type="predicted"/>
<feature type="compositionally biased region" description="Pro residues" evidence="1">
    <location>
        <begin position="92"/>
        <end position="107"/>
    </location>
</feature>
<feature type="region of interest" description="Disordered" evidence="1">
    <location>
        <begin position="75"/>
        <end position="150"/>
    </location>
</feature>
<evidence type="ECO:0000313" key="4">
    <source>
        <dbReference type="Proteomes" id="UP000177258"/>
    </source>
</evidence>
<gene>
    <name evidence="3" type="ORF">A3D83_00330</name>
</gene>
<evidence type="ECO:0000256" key="1">
    <source>
        <dbReference type="SAM" id="MobiDB-lite"/>
    </source>
</evidence>
<accession>A0A1F5JXT1</accession>
<keyword evidence="2" id="KW-0812">Transmembrane</keyword>
<evidence type="ECO:0000256" key="2">
    <source>
        <dbReference type="SAM" id="Phobius"/>
    </source>
</evidence>
<keyword evidence="2" id="KW-1133">Transmembrane helix</keyword>
<reference evidence="3 4" key="1">
    <citation type="journal article" date="2016" name="Nat. Commun.">
        <title>Thousands of microbial genomes shed light on interconnected biogeochemical processes in an aquifer system.</title>
        <authorList>
            <person name="Anantharaman K."/>
            <person name="Brown C.T."/>
            <person name="Hug L.A."/>
            <person name="Sharon I."/>
            <person name="Castelle C.J."/>
            <person name="Probst A.J."/>
            <person name="Thomas B.C."/>
            <person name="Singh A."/>
            <person name="Wilkins M.J."/>
            <person name="Karaoz U."/>
            <person name="Brodie E.L."/>
            <person name="Williams K.H."/>
            <person name="Hubbard S.S."/>
            <person name="Banfield J.F."/>
        </authorList>
    </citation>
    <scope>NUCLEOTIDE SEQUENCE [LARGE SCALE GENOMIC DNA]</scope>
</reference>
<feature type="compositionally biased region" description="Low complexity" evidence="1">
    <location>
        <begin position="108"/>
        <end position="150"/>
    </location>
</feature>
<keyword evidence="2" id="KW-0472">Membrane</keyword>
<dbReference type="EMBL" id="MFDB01000009">
    <property type="protein sequence ID" value="OGE33428.1"/>
    <property type="molecule type" value="Genomic_DNA"/>
</dbReference>
<sequence>MGDFLSYFKSKKVLINLLVLGILVLALPLGIKLIREQQIIKSRATEQPPVKFIEGENTFQRNGQWMATRPQVTLELTSPLGPPEPAATATPTPGPTATPTPPAPTATPAPAATATPAPAEPTATPAPAATATPAPAEPTATPAPAATATPAPVTAQSATFNGVSFSNLDGAAISTKLTFPSGQFYVDVPVVVNLSSGSPRNLIIRFNYLGPCTGKAPGTCTFDSRAMYVNTDGSRTESITAYGKYWNFNSPSGGGWNPGAENGSDLTTVDRYKAGGPCAGKAVGTCTFDNQTVWYNSDGTRGMSVIIGGRYWNYTSPSGGIWNLTGEGDLATVPSYIVQWGPCKDKQTCTFDTQTVWYNAGDQKRYQAITIGGYYWNYTSPSGGVWDLIESGDLAGDKPQVAYYKVPGGPCAGKDPGTCRFDTQTVWYNSDGTRGQSITIGGYYWNYISPSEGIWNLTDSKGDLAGVSFYNAAGGPCAGKAAGTCTFDSHTVWYNAGDQTRSQSITIGGKFWNYTSPSGGVWNLTGSGDLANTFFYGGPCAGKSAGTCNFDSRAMYVNDAATGSRTESITAYGRYWNWNENLAQTDQNLRWELQPADNRDLTSVDRYAGGPCAGKSAGTCTFDSRAMYLESNSSKTESITAYGKFWNFNSANGWASVSGNGDDLTTVPRYGR</sequence>
<name>A0A1F5JXT1_9BACT</name>
<organism evidence="3 4">
    <name type="scientific">Candidatus Daviesbacteria bacterium RIFCSPHIGHO2_02_FULL_41_10</name>
    <dbReference type="NCBI Taxonomy" id="1797774"/>
    <lineage>
        <taxon>Bacteria</taxon>
        <taxon>Candidatus Daviesiibacteriota</taxon>
    </lineage>
</organism>
<dbReference type="AlphaFoldDB" id="A0A1F5JXT1"/>
<protein>
    <submittedName>
        <fullName evidence="3">Uncharacterized protein</fullName>
    </submittedName>
</protein>